<evidence type="ECO:0000313" key="1">
    <source>
        <dbReference type="EMBL" id="QJA55238.1"/>
    </source>
</evidence>
<name>A0A6H2A637_9ZZZZ</name>
<sequence>MNWCDACGRPVNDQLEMLCPECKARAAGIKLCGFCGQDDKADHNGCLQILSTRRK</sequence>
<dbReference type="EMBL" id="MT144580">
    <property type="protein sequence ID" value="QJA55238.1"/>
    <property type="molecule type" value="Genomic_DNA"/>
</dbReference>
<protein>
    <submittedName>
        <fullName evidence="1">Uncharacterized protein</fullName>
    </submittedName>
</protein>
<organism evidence="1">
    <name type="scientific">viral metagenome</name>
    <dbReference type="NCBI Taxonomy" id="1070528"/>
    <lineage>
        <taxon>unclassified sequences</taxon>
        <taxon>metagenomes</taxon>
        <taxon>organismal metagenomes</taxon>
    </lineage>
</organism>
<dbReference type="AlphaFoldDB" id="A0A6H2A637"/>
<reference evidence="1" key="1">
    <citation type="submission" date="2020-03" db="EMBL/GenBank/DDBJ databases">
        <title>The deep terrestrial virosphere.</title>
        <authorList>
            <person name="Holmfeldt K."/>
            <person name="Nilsson E."/>
            <person name="Simone D."/>
            <person name="Lopez-Fernandez M."/>
            <person name="Wu X."/>
            <person name="de Brujin I."/>
            <person name="Lundin D."/>
            <person name="Andersson A."/>
            <person name="Bertilsson S."/>
            <person name="Dopson M."/>
        </authorList>
    </citation>
    <scope>NUCLEOTIDE SEQUENCE</scope>
    <source>
        <strain evidence="1">TM448A07775</strain>
    </source>
</reference>
<accession>A0A6H2A637</accession>
<proteinExistence type="predicted"/>
<gene>
    <name evidence="1" type="ORF">TM448A07775_0005</name>
</gene>